<feature type="transmembrane region" description="Helical" evidence="6">
    <location>
        <begin position="92"/>
        <end position="111"/>
    </location>
</feature>
<evidence type="ECO:0000313" key="8">
    <source>
        <dbReference type="Proteomes" id="UP000187485"/>
    </source>
</evidence>
<evidence type="ECO:0000313" key="7">
    <source>
        <dbReference type="EMBL" id="GAV22203.1"/>
    </source>
</evidence>
<dbReference type="Proteomes" id="UP000187485">
    <property type="component" value="Unassembled WGS sequence"/>
</dbReference>
<evidence type="ECO:0000256" key="3">
    <source>
        <dbReference type="ARBA" id="ARBA00022692"/>
    </source>
</evidence>
<comment type="subcellular location">
    <subcellularLocation>
        <location evidence="1">Cell membrane</location>
        <topology evidence="1">Multi-pass membrane protein</topology>
    </subcellularLocation>
</comment>
<keyword evidence="3 6" id="KW-0812">Transmembrane</keyword>
<keyword evidence="5 6" id="KW-0472">Membrane</keyword>
<sequence length="117" mass="12620">MIKKKLIFIFVLPLLFTAVAYFLYLEVEPAYGYGFIIGGVAGFLNLLAISLTVGLGSKIGRGKGLVLISYYLRLILLAILVFFLVRKGVGEIVGFLLGFSFLKLSLLGLGLSGRGGE</sequence>
<protein>
    <recommendedName>
        <fullName evidence="9">ATP synthase subunit I</fullName>
    </recommendedName>
</protein>
<dbReference type="AlphaFoldDB" id="A0A1L8CTG7"/>
<gene>
    <name evidence="7" type="ORF">cpu_07130</name>
</gene>
<feature type="transmembrane region" description="Helical" evidence="6">
    <location>
        <begin position="65"/>
        <end position="86"/>
    </location>
</feature>
<evidence type="ECO:0000256" key="2">
    <source>
        <dbReference type="ARBA" id="ARBA00022475"/>
    </source>
</evidence>
<dbReference type="STRING" id="870242.cpu_07130"/>
<evidence type="ECO:0000256" key="1">
    <source>
        <dbReference type="ARBA" id="ARBA00004651"/>
    </source>
</evidence>
<proteinExistence type="predicted"/>
<comment type="caution">
    <text evidence="7">The sequence shown here is derived from an EMBL/GenBank/DDBJ whole genome shotgun (WGS) entry which is preliminary data.</text>
</comment>
<evidence type="ECO:0000256" key="4">
    <source>
        <dbReference type="ARBA" id="ARBA00022989"/>
    </source>
</evidence>
<keyword evidence="2" id="KW-1003">Cell membrane</keyword>
<dbReference type="Pfam" id="PF03899">
    <property type="entry name" value="ATP-synt_I"/>
    <property type="match status" value="1"/>
</dbReference>
<dbReference type="EMBL" id="BDJK01000009">
    <property type="protein sequence ID" value="GAV22203.1"/>
    <property type="molecule type" value="Genomic_DNA"/>
</dbReference>
<keyword evidence="4 6" id="KW-1133">Transmembrane helix</keyword>
<reference evidence="8" key="1">
    <citation type="submission" date="2016-12" db="EMBL/GenBank/DDBJ databases">
        <title>Draft Genome Sequences od Carboxydothermus pertinax and islandicus, Hydrogenogenic Carboxydotrophic Bacteria.</title>
        <authorList>
            <person name="Fukuyama Y."/>
            <person name="Ohmae K."/>
            <person name="Yoneda Y."/>
            <person name="Yoshida T."/>
            <person name="Sako Y."/>
        </authorList>
    </citation>
    <scope>NUCLEOTIDE SEQUENCE [LARGE SCALE GENOMIC DNA]</scope>
    <source>
        <strain evidence="8">Ug1</strain>
    </source>
</reference>
<feature type="transmembrane region" description="Helical" evidence="6">
    <location>
        <begin position="30"/>
        <end position="53"/>
    </location>
</feature>
<dbReference type="RefSeq" id="WP_075858692.1">
    <property type="nucleotide sequence ID" value="NZ_BDJK01000009.1"/>
</dbReference>
<evidence type="ECO:0000256" key="6">
    <source>
        <dbReference type="SAM" id="Phobius"/>
    </source>
</evidence>
<accession>A0A1L8CTG7</accession>
<evidence type="ECO:0008006" key="9">
    <source>
        <dbReference type="Google" id="ProtNLM"/>
    </source>
</evidence>
<name>A0A1L8CTG7_9THEO</name>
<keyword evidence="8" id="KW-1185">Reference proteome</keyword>
<evidence type="ECO:0000256" key="5">
    <source>
        <dbReference type="ARBA" id="ARBA00023136"/>
    </source>
</evidence>
<dbReference type="GO" id="GO:0005886">
    <property type="term" value="C:plasma membrane"/>
    <property type="evidence" value="ECO:0007669"/>
    <property type="project" value="UniProtKB-SubCell"/>
</dbReference>
<organism evidence="7 8">
    <name type="scientific">Carboxydothermus pertinax</name>
    <dbReference type="NCBI Taxonomy" id="870242"/>
    <lineage>
        <taxon>Bacteria</taxon>
        <taxon>Bacillati</taxon>
        <taxon>Bacillota</taxon>
        <taxon>Clostridia</taxon>
        <taxon>Thermoanaerobacterales</taxon>
        <taxon>Thermoanaerobacteraceae</taxon>
        <taxon>Carboxydothermus</taxon>
    </lineage>
</organism>
<dbReference type="InterPro" id="IPR005598">
    <property type="entry name" value="ATP_synth_I"/>
</dbReference>